<protein>
    <submittedName>
        <fullName evidence="5">OmpH family outer membrane protein</fullName>
    </submittedName>
</protein>
<dbReference type="AlphaFoldDB" id="A0A9X1RYM8"/>
<comment type="similarity">
    <text evidence="1">Belongs to the Skp family.</text>
</comment>
<dbReference type="EMBL" id="JAJBZG010000005">
    <property type="protein sequence ID" value="MCB7481894.1"/>
    <property type="molecule type" value="Genomic_DNA"/>
</dbReference>
<dbReference type="GO" id="GO:0005829">
    <property type="term" value="C:cytosol"/>
    <property type="evidence" value="ECO:0007669"/>
    <property type="project" value="TreeGrafter"/>
</dbReference>
<dbReference type="SMART" id="SM00935">
    <property type="entry name" value="OmpH"/>
    <property type="match status" value="1"/>
</dbReference>
<evidence type="ECO:0000256" key="1">
    <source>
        <dbReference type="ARBA" id="ARBA00009091"/>
    </source>
</evidence>
<sequence>MIKQIIGVAAIAILMVSCNEQKTAYVDTTVLIKEYKEMKEVEANFTSKSDSVRKQLDAAAQEFQAEVQEYQSQMGSMSETDRKAKEQELMQKQQMLQQQQQMVGNRLREESNTVMDSLVTKIKDYVKDYGKEKNYTYIFGSNESANIMYAEEGLDITQDILSELNEGYDGAEETETEVETSESEE</sequence>
<dbReference type="Pfam" id="PF03938">
    <property type="entry name" value="OmpH"/>
    <property type="match status" value="1"/>
</dbReference>
<evidence type="ECO:0000256" key="4">
    <source>
        <dbReference type="SAM" id="MobiDB-lite"/>
    </source>
</evidence>
<reference evidence="5" key="1">
    <citation type="submission" date="2021-10" db="EMBL/GenBank/DDBJ databases">
        <title>Gramella sp. ASW11-100T, isolated from marine sediment.</title>
        <authorList>
            <person name="Xia C."/>
        </authorList>
    </citation>
    <scope>NUCLEOTIDE SEQUENCE</scope>
    <source>
        <strain evidence="5">ASW11-100</strain>
    </source>
</reference>
<dbReference type="PANTHER" id="PTHR35089">
    <property type="entry name" value="CHAPERONE PROTEIN SKP"/>
    <property type="match status" value="1"/>
</dbReference>
<dbReference type="GO" id="GO:0051082">
    <property type="term" value="F:unfolded protein binding"/>
    <property type="evidence" value="ECO:0007669"/>
    <property type="project" value="InterPro"/>
</dbReference>
<evidence type="ECO:0000313" key="5">
    <source>
        <dbReference type="EMBL" id="MCB7481894.1"/>
    </source>
</evidence>
<dbReference type="PANTHER" id="PTHR35089:SF1">
    <property type="entry name" value="CHAPERONE PROTEIN SKP"/>
    <property type="match status" value="1"/>
</dbReference>
<organism evidence="5 6">
    <name type="scientific">Christiangramia sediminis</name>
    <dbReference type="NCBI Taxonomy" id="2881336"/>
    <lineage>
        <taxon>Bacteria</taxon>
        <taxon>Pseudomonadati</taxon>
        <taxon>Bacteroidota</taxon>
        <taxon>Flavobacteriia</taxon>
        <taxon>Flavobacteriales</taxon>
        <taxon>Flavobacteriaceae</taxon>
        <taxon>Christiangramia</taxon>
    </lineage>
</organism>
<feature type="region of interest" description="Disordered" evidence="4">
    <location>
        <begin position="166"/>
        <end position="185"/>
    </location>
</feature>
<proteinExistence type="inferred from homology"/>
<dbReference type="InterPro" id="IPR005632">
    <property type="entry name" value="Chaperone_Skp"/>
</dbReference>
<keyword evidence="6" id="KW-1185">Reference proteome</keyword>
<dbReference type="GO" id="GO:0050821">
    <property type="term" value="P:protein stabilization"/>
    <property type="evidence" value="ECO:0007669"/>
    <property type="project" value="TreeGrafter"/>
</dbReference>
<accession>A0A9X1RYM8</accession>
<name>A0A9X1RYM8_9FLAO</name>
<dbReference type="InterPro" id="IPR024930">
    <property type="entry name" value="Skp_dom_sf"/>
</dbReference>
<dbReference type="Proteomes" id="UP001139414">
    <property type="component" value="Unassembled WGS sequence"/>
</dbReference>
<evidence type="ECO:0000256" key="2">
    <source>
        <dbReference type="ARBA" id="ARBA00022729"/>
    </source>
</evidence>
<feature type="compositionally biased region" description="Acidic residues" evidence="4">
    <location>
        <begin position="169"/>
        <end position="185"/>
    </location>
</feature>
<evidence type="ECO:0000256" key="3">
    <source>
        <dbReference type="SAM" id="Coils"/>
    </source>
</evidence>
<evidence type="ECO:0000313" key="6">
    <source>
        <dbReference type="Proteomes" id="UP001139414"/>
    </source>
</evidence>
<comment type="caution">
    <text evidence="5">The sequence shown here is derived from an EMBL/GenBank/DDBJ whole genome shotgun (WGS) entry which is preliminary data.</text>
</comment>
<dbReference type="RefSeq" id="WP_229341220.1">
    <property type="nucleotide sequence ID" value="NZ_JAJBZG010000005.1"/>
</dbReference>
<gene>
    <name evidence="5" type="ORF">LGQ90_11525</name>
</gene>
<dbReference type="PROSITE" id="PS51257">
    <property type="entry name" value="PROKAR_LIPOPROTEIN"/>
    <property type="match status" value="1"/>
</dbReference>
<dbReference type="Gene3D" id="3.30.910.20">
    <property type="entry name" value="Skp domain"/>
    <property type="match status" value="1"/>
</dbReference>
<keyword evidence="2" id="KW-0732">Signal</keyword>
<feature type="coiled-coil region" evidence="3">
    <location>
        <begin position="53"/>
        <end position="102"/>
    </location>
</feature>
<keyword evidence="3" id="KW-0175">Coiled coil</keyword>
<dbReference type="SUPFAM" id="SSF111384">
    <property type="entry name" value="OmpH-like"/>
    <property type="match status" value="1"/>
</dbReference>